<gene>
    <name evidence="6" type="ORF">GB993_08515</name>
</gene>
<evidence type="ECO:0000313" key="7">
    <source>
        <dbReference type="Proteomes" id="UP000449209"/>
    </source>
</evidence>
<evidence type="ECO:0000259" key="5">
    <source>
        <dbReference type="PROSITE" id="PS51078"/>
    </source>
</evidence>
<proteinExistence type="predicted"/>
<evidence type="ECO:0000256" key="1">
    <source>
        <dbReference type="ARBA" id="ARBA00023015"/>
    </source>
</evidence>
<dbReference type="OrthoDB" id="9791752at2"/>
<evidence type="ECO:0000259" key="4">
    <source>
        <dbReference type="PROSITE" id="PS51077"/>
    </source>
</evidence>
<dbReference type="Pfam" id="PF09339">
    <property type="entry name" value="HTH_IclR"/>
    <property type="match status" value="1"/>
</dbReference>
<dbReference type="PROSITE" id="PS51077">
    <property type="entry name" value="HTH_ICLR"/>
    <property type="match status" value="1"/>
</dbReference>
<name>A0A6N9I533_9LACO</name>
<dbReference type="GO" id="GO:0003700">
    <property type="term" value="F:DNA-binding transcription factor activity"/>
    <property type="evidence" value="ECO:0007669"/>
    <property type="project" value="TreeGrafter"/>
</dbReference>
<dbReference type="InterPro" id="IPR014757">
    <property type="entry name" value="Tscrpt_reg_IclR_C"/>
</dbReference>
<dbReference type="Pfam" id="PF01614">
    <property type="entry name" value="IclR_C"/>
    <property type="match status" value="1"/>
</dbReference>
<dbReference type="RefSeq" id="WP_161003922.1">
    <property type="nucleotide sequence ID" value="NZ_JAIWJF010000001.1"/>
</dbReference>
<evidence type="ECO:0000256" key="3">
    <source>
        <dbReference type="ARBA" id="ARBA00023163"/>
    </source>
</evidence>
<dbReference type="EMBL" id="WEZQ01000014">
    <property type="protein sequence ID" value="MYV17546.1"/>
    <property type="molecule type" value="Genomic_DNA"/>
</dbReference>
<reference evidence="6 7" key="1">
    <citation type="journal article" date="2019" name="Appl. Environ. Microbiol.">
        <title>Genetic determinants of hydroxycinnamic acid metabolism in heterofermentative lactobacilli.</title>
        <authorList>
            <person name="Gaur G."/>
            <person name="Oh J.H."/>
            <person name="Filannino P."/>
            <person name="Gobbetti M."/>
            <person name="van Pijkeren J.P."/>
            <person name="Ganzle M.G."/>
        </authorList>
    </citation>
    <scope>NUCLEOTIDE SEQUENCE [LARGE SCALE GENOMIC DNA]</scope>
    <source>
        <strain evidence="6 7">C5</strain>
    </source>
</reference>
<dbReference type="InterPro" id="IPR036388">
    <property type="entry name" value="WH-like_DNA-bd_sf"/>
</dbReference>
<sequence length="253" mass="28202">MSESTNKLYGTVLIRAKEILDYLLNSETAPTLKEISDGIGMTKPTTLKILTTLEALKFVTRDENTKAYFLDVSLLAYGEKASEEFDIRSIVTPTLSRLRDSTGETINLGIVNDNEIVLLDKFESPQSIFLKSRIGGRMNMYSSSMGKAILSAYSDTEMADYLDHTDLKKVTPNTITTSDALIADLQTTKGRGYSVDDEENEVDIFCVGFVITKYQKIYGAFSITAPKFRMGSEKRKKIVQLAKAAQKEIIDKI</sequence>
<dbReference type="InterPro" id="IPR005471">
    <property type="entry name" value="Tscrpt_reg_IclR_N"/>
</dbReference>
<dbReference type="GO" id="GO:0003677">
    <property type="term" value="F:DNA binding"/>
    <property type="evidence" value="ECO:0007669"/>
    <property type="project" value="UniProtKB-KW"/>
</dbReference>
<dbReference type="Gene3D" id="1.10.10.10">
    <property type="entry name" value="Winged helix-like DNA-binding domain superfamily/Winged helix DNA-binding domain"/>
    <property type="match status" value="1"/>
</dbReference>
<dbReference type="SMART" id="SM00346">
    <property type="entry name" value="HTH_ICLR"/>
    <property type="match status" value="1"/>
</dbReference>
<dbReference type="PANTHER" id="PTHR30136">
    <property type="entry name" value="HELIX-TURN-HELIX TRANSCRIPTIONAL REGULATOR, ICLR FAMILY"/>
    <property type="match status" value="1"/>
</dbReference>
<dbReference type="GO" id="GO:0045892">
    <property type="term" value="P:negative regulation of DNA-templated transcription"/>
    <property type="evidence" value="ECO:0007669"/>
    <property type="project" value="TreeGrafter"/>
</dbReference>
<keyword evidence="3" id="KW-0804">Transcription</keyword>
<dbReference type="PANTHER" id="PTHR30136:SF24">
    <property type="entry name" value="HTH-TYPE TRANSCRIPTIONAL REPRESSOR ALLR"/>
    <property type="match status" value="1"/>
</dbReference>
<dbReference type="InterPro" id="IPR050707">
    <property type="entry name" value="HTH_MetabolicPath_Reg"/>
</dbReference>
<dbReference type="SUPFAM" id="SSF46785">
    <property type="entry name" value="Winged helix' DNA-binding domain"/>
    <property type="match status" value="1"/>
</dbReference>
<dbReference type="PROSITE" id="PS51078">
    <property type="entry name" value="ICLR_ED"/>
    <property type="match status" value="1"/>
</dbReference>
<keyword evidence="2" id="KW-0238">DNA-binding</keyword>
<evidence type="ECO:0000256" key="2">
    <source>
        <dbReference type="ARBA" id="ARBA00023125"/>
    </source>
</evidence>
<dbReference type="Gene3D" id="3.30.450.40">
    <property type="match status" value="1"/>
</dbReference>
<comment type="caution">
    <text evidence="6">The sequence shown here is derived from an EMBL/GenBank/DDBJ whole genome shotgun (WGS) entry which is preliminary data.</text>
</comment>
<dbReference type="AlphaFoldDB" id="A0A6N9I533"/>
<dbReference type="SUPFAM" id="SSF55781">
    <property type="entry name" value="GAF domain-like"/>
    <property type="match status" value="1"/>
</dbReference>
<organism evidence="6 7">
    <name type="scientific">Furfurilactobacillus milii</name>
    <dbReference type="NCBI Taxonomy" id="2888272"/>
    <lineage>
        <taxon>Bacteria</taxon>
        <taxon>Bacillati</taxon>
        <taxon>Bacillota</taxon>
        <taxon>Bacilli</taxon>
        <taxon>Lactobacillales</taxon>
        <taxon>Lactobacillaceae</taxon>
        <taxon>Furfurilactobacillus</taxon>
    </lineage>
</organism>
<dbReference type="InterPro" id="IPR036390">
    <property type="entry name" value="WH_DNA-bd_sf"/>
</dbReference>
<accession>A0A6N9I533</accession>
<evidence type="ECO:0000313" key="6">
    <source>
        <dbReference type="EMBL" id="MYV17546.1"/>
    </source>
</evidence>
<dbReference type="InterPro" id="IPR029016">
    <property type="entry name" value="GAF-like_dom_sf"/>
</dbReference>
<protein>
    <submittedName>
        <fullName evidence="6">Helix-turn-helix domain-containing protein</fullName>
    </submittedName>
</protein>
<dbReference type="Proteomes" id="UP000449209">
    <property type="component" value="Unassembled WGS sequence"/>
</dbReference>
<feature type="domain" description="HTH iclR-type" evidence="4">
    <location>
        <begin position="10"/>
        <end position="72"/>
    </location>
</feature>
<keyword evidence="1" id="KW-0805">Transcription regulation</keyword>
<feature type="domain" description="IclR-ED" evidence="5">
    <location>
        <begin position="73"/>
        <end position="253"/>
    </location>
</feature>